<feature type="domain" description="ABC3 transporter permease C-terminal" evidence="15">
    <location>
        <begin position="207"/>
        <end position="323"/>
    </location>
</feature>
<evidence type="ECO:0000256" key="13">
    <source>
        <dbReference type="SAM" id="MobiDB-lite"/>
    </source>
</evidence>
<comment type="subunit">
    <text evidence="3">Forms a membrane-associated complex with FtsE.</text>
</comment>
<evidence type="ECO:0000259" key="16">
    <source>
        <dbReference type="Pfam" id="PF18075"/>
    </source>
</evidence>
<evidence type="ECO:0000256" key="10">
    <source>
        <dbReference type="ARBA" id="ARBA00023136"/>
    </source>
</evidence>
<feature type="compositionally biased region" description="Basic residues" evidence="13">
    <location>
        <begin position="1"/>
        <end position="11"/>
    </location>
</feature>
<evidence type="ECO:0000256" key="4">
    <source>
        <dbReference type="ARBA" id="ARBA00021907"/>
    </source>
</evidence>
<feature type="transmembrane region" description="Helical" evidence="14">
    <location>
        <begin position="296"/>
        <end position="320"/>
    </location>
</feature>
<dbReference type="InterPro" id="IPR003838">
    <property type="entry name" value="ABC3_permease_C"/>
</dbReference>
<evidence type="ECO:0000256" key="8">
    <source>
        <dbReference type="ARBA" id="ARBA00022692"/>
    </source>
</evidence>
<dbReference type="Pfam" id="PF18075">
    <property type="entry name" value="FtsX_ECD"/>
    <property type="match status" value="1"/>
</dbReference>
<dbReference type="STRING" id="572477.Alvin_2891"/>
<dbReference type="GO" id="GO:0005886">
    <property type="term" value="C:plasma membrane"/>
    <property type="evidence" value="ECO:0007669"/>
    <property type="project" value="UniProtKB-SubCell"/>
</dbReference>
<dbReference type="PIRSF" id="PIRSF003097">
    <property type="entry name" value="FtsX"/>
    <property type="match status" value="1"/>
</dbReference>
<dbReference type="eggNOG" id="COG2177">
    <property type="taxonomic scope" value="Bacteria"/>
</dbReference>
<evidence type="ECO:0000256" key="2">
    <source>
        <dbReference type="ARBA" id="ARBA00007379"/>
    </source>
</evidence>
<dbReference type="EMBL" id="CP001896">
    <property type="protein sequence ID" value="ADC63796.1"/>
    <property type="molecule type" value="Genomic_DNA"/>
</dbReference>
<evidence type="ECO:0000256" key="11">
    <source>
        <dbReference type="ARBA" id="ARBA00023306"/>
    </source>
</evidence>
<keyword evidence="7 12" id="KW-0132">Cell division</keyword>
<gene>
    <name evidence="17" type="ordered locus">Alvin_2891</name>
</gene>
<evidence type="ECO:0000256" key="7">
    <source>
        <dbReference type="ARBA" id="ARBA00022618"/>
    </source>
</evidence>
<keyword evidence="8 14" id="KW-0812">Transmembrane</keyword>
<dbReference type="AlphaFoldDB" id="D3RQW2"/>
<dbReference type="Gene3D" id="3.30.70.3040">
    <property type="match status" value="1"/>
</dbReference>
<comment type="subcellular location">
    <subcellularLocation>
        <location evidence="1">Cell inner membrane</location>
        <topology evidence="1">Multi-pass membrane protein</topology>
    </subcellularLocation>
</comment>
<evidence type="ECO:0000256" key="3">
    <source>
        <dbReference type="ARBA" id="ARBA00011160"/>
    </source>
</evidence>
<evidence type="ECO:0000256" key="5">
    <source>
        <dbReference type="ARBA" id="ARBA00022475"/>
    </source>
</evidence>
<evidence type="ECO:0000259" key="15">
    <source>
        <dbReference type="Pfam" id="PF02687"/>
    </source>
</evidence>
<feature type="region of interest" description="Disordered" evidence="13">
    <location>
        <begin position="1"/>
        <end position="22"/>
    </location>
</feature>
<feature type="transmembrane region" description="Helical" evidence="14">
    <location>
        <begin position="53"/>
        <end position="72"/>
    </location>
</feature>
<dbReference type="RefSeq" id="WP_012972061.1">
    <property type="nucleotide sequence ID" value="NC_013851.1"/>
</dbReference>
<dbReference type="PANTHER" id="PTHR47755">
    <property type="entry name" value="CELL DIVISION PROTEIN FTSX"/>
    <property type="match status" value="1"/>
</dbReference>
<dbReference type="InterPro" id="IPR040690">
    <property type="entry name" value="FtsX_ECD"/>
</dbReference>
<protein>
    <recommendedName>
        <fullName evidence="4 12">Cell division protein FtsX</fullName>
    </recommendedName>
</protein>
<feature type="transmembrane region" description="Helical" evidence="14">
    <location>
        <begin position="198"/>
        <end position="222"/>
    </location>
</feature>
<keyword evidence="9 14" id="KW-1133">Transmembrane helix</keyword>
<dbReference type="HOGENOM" id="CLU_073546_0_0_6"/>
<dbReference type="OrthoDB" id="9813411at2"/>
<keyword evidence="11 12" id="KW-0131">Cell cycle</keyword>
<dbReference type="InterPro" id="IPR004513">
    <property type="entry name" value="FtsX"/>
</dbReference>
<dbReference type="GO" id="GO:0051301">
    <property type="term" value="P:cell division"/>
    <property type="evidence" value="ECO:0007669"/>
    <property type="project" value="UniProtKB-KW"/>
</dbReference>
<evidence type="ECO:0000256" key="1">
    <source>
        <dbReference type="ARBA" id="ARBA00004429"/>
    </source>
</evidence>
<evidence type="ECO:0000256" key="12">
    <source>
        <dbReference type="PIRNR" id="PIRNR003097"/>
    </source>
</evidence>
<dbReference type="NCBIfam" id="TIGR00439">
    <property type="entry name" value="FtsX_Gneg"/>
    <property type="match status" value="1"/>
</dbReference>
<feature type="domain" description="FtsX extracellular" evidence="16">
    <location>
        <begin position="88"/>
        <end position="177"/>
    </location>
</feature>
<keyword evidence="5 12" id="KW-1003">Cell membrane</keyword>
<name>D3RQW2_ALLVD</name>
<evidence type="ECO:0000256" key="14">
    <source>
        <dbReference type="SAM" id="Phobius"/>
    </source>
</evidence>
<dbReference type="Proteomes" id="UP000001441">
    <property type="component" value="Chromosome"/>
</dbReference>
<dbReference type="PANTHER" id="PTHR47755:SF1">
    <property type="entry name" value="CELL DIVISION PROTEIN FTSX"/>
    <property type="match status" value="1"/>
</dbReference>
<keyword evidence="18" id="KW-1185">Reference proteome</keyword>
<comment type="similarity">
    <text evidence="2 12">Belongs to the ABC-4 integral membrane protein family. FtsX subfamily.</text>
</comment>
<proteinExistence type="inferred from homology"/>
<organism evidence="17 18">
    <name type="scientific">Allochromatium vinosum (strain ATCC 17899 / DSM 180 / NBRC 103801 / NCIMB 10441 / D)</name>
    <name type="common">Chromatium vinosum</name>
    <dbReference type="NCBI Taxonomy" id="572477"/>
    <lineage>
        <taxon>Bacteria</taxon>
        <taxon>Pseudomonadati</taxon>
        <taxon>Pseudomonadota</taxon>
        <taxon>Gammaproteobacteria</taxon>
        <taxon>Chromatiales</taxon>
        <taxon>Chromatiaceae</taxon>
        <taxon>Allochromatium</taxon>
    </lineage>
</organism>
<reference evidence="17 18" key="1">
    <citation type="journal article" date="2011" name="Stand. Genomic Sci.">
        <title>Complete genome sequence of Allochromatium vinosum DSM 180(T).</title>
        <authorList>
            <person name="Weissgerber T."/>
            <person name="Zigann R."/>
            <person name="Bruce D."/>
            <person name="Chang Y.J."/>
            <person name="Detter J.C."/>
            <person name="Han C."/>
            <person name="Hauser L."/>
            <person name="Jeffries C.D."/>
            <person name="Land M."/>
            <person name="Munk A.C."/>
            <person name="Tapia R."/>
            <person name="Dahl C."/>
        </authorList>
    </citation>
    <scope>NUCLEOTIDE SEQUENCE [LARGE SCALE GENOMIC DNA]</scope>
    <source>
        <strain evidence="18">ATCC 17899 / DSM 180 / NBRC 103801 / NCIMB 10441 / D</strain>
    </source>
</reference>
<comment type="function">
    <text evidence="12">Part of the ABC transporter FtsEX involved in cellular division.</text>
</comment>
<keyword evidence="6 12" id="KW-0997">Cell inner membrane</keyword>
<dbReference type="KEGG" id="alv:Alvin_2891"/>
<evidence type="ECO:0000256" key="6">
    <source>
        <dbReference type="ARBA" id="ARBA00022519"/>
    </source>
</evidence>
<evidence type="ECO:0000313" key="17">
    <source>
        <dbReference type="EMBL" id="ADC63796.1"/>
    </source>
</evidence>
<evidence type="ECO:0000313" key="18">
    <source>
        <dbReference type="Proteomes" id="UP000001441"/>
    </source>
</evidence>
<sequence>MGRRRLPRPPRKPPTPRARGPRFLERPGIWFNQHLKTVIETLGRLRANPLPSIMTVAVIGISLALPSALYVLSENLRAMAGGWDQTAAISLFLDLKVDDQKAATLADQLRNWQEIARIQLITRDQALAEFRDLGGFEDALDKITKNPLPTVLAVYPVPEHANPERLEILQERLLDLPEADFARMDTLWLQRLQAILDLVQVVALLLGGLLGIGVLLIVGNTIRLEILNRRIEIEIMELVGATAAFIRRPFLYTGAWYGLLGGLTAWLLVTLAILILQGSVSRLASLYHSEFRLAGLGFGDTLNMLGASILLSFSGSWLAVNRHLRGAEAH</sequence>
<dbReference type="Pfam" id="PF02687">
    <property type="entry name" value="FtsX"/>
    <property type="match status" value="1"/>
</dbReference>
<dbReference type="InterPro" id="IPR047590">
    <property type="entry name" value="FtsX_proteobact-type"/>
</dbReference>
<dbReference type="GO" id="GO:0032153">
    <property type="term" value="C:cell division site"/>
    <property type="evidence" value="ECO:0007669"/>
    <property type="project" value="TreeGrafter"/>
</dbReference>
<feature type="transmembrane region" description="Helical" evidence="14">
    <location>
        <begin position="255"/>
        <end position="276"/>
    </location>
</feature>
<accession>D3RQW2</accession>
<keyword evidence="10 12" id="KW-0472">Membrane</keyword>
<evidence type="ECO:0000256" key="9">
    <source>
        <dbReference type="ARBA" id="ARBA00022989"/>
    </source>
</evidence>